<feature type="transmembrane region" description="Helical" evidence="1">
    <location>
        <begin position="299"/>
        <end position="319"/>
    </location>
</feature>
<protein>
    <recommendedName>
        <fullName evidence="2">Acyltransferase 3 domain-containing protein</fullName>
    </recommendedName>
</protein>
<evidence type="ECO:0000259" key="2">
    <source>
        <dbReference type="Pfam" id="PF01757"/>
    </source>
</evidence>
<feature type="transmembrane region" description="Helical" evidence="1">
    <location>
        <begin position="89"/>
        <end position="109"/>
    </location>
</feature>
<dbReference type="PANTHER" id="PTHR23028:SF53">
    <property type="entry name" value="ACYL_TRANSF_3 DOMAIN-CONTAINING PROTEIN"/>
    <property type="match status" value="1"/>
</dbReference>
<feature type="transmembrane region" description="Helical" evidence="1">
    <location>
        <begin position="228"/>
        <end position="245"/>
    </location>
</feature>
<feature type="transmembrane region" description="Helical" evidence="1">
    <location>
        <begin position="129"/>
        <end position="147"/>
    </location>
</feature>
<feature type="transmembrane region" description="Helical" evidence="1">
    <location>
        <begin position="260"/>
        <end position="278"/>
    </location>
</feature>
<dbReference type="Proteomes" id="UP001055102">
    <property type="component" value="Unassembled WGS sequence"/>
</dbReference>
<keyword evidence="1" id="KW-1133">Transmembrane helix</keyword>
<evidence type="ECO:0000313" key="4">
    <source>
        <dbReference type="Proteomes" id="UP001055102"/>
    </source>
</evidence>
<feature type="transmembrane region" description="Helical" evidence="1">
    <location>
        <begin position="12"/>
        <end position="35"/>
    </location>
</feature>
<feature type="transmembrane region" description="Helical" evidence="1">
    <location>
        <begin position="331"/>
        <end position="350"/>
    </location>
</feature>
<organism evidence="3 4">
    <name type="scientific">Methylobacterium jeotgali</name>
    <dbReference type="NCBI Taxonomy" id="381630"/>
    <lineage>
        <taxon>Bacteria</taxon>
        <taxon>Pseudomonadati</taxon>
        <taxon>Pseudomonadota</taxon>
        <taxon>Alphaproteobacteria</taxon>
        <taxon>Hyphomicrobiales</taxon>
        <taxon>Methylobacteriaceae</taxon>
        <taxon>Methylobacterium</taxon>
    </lineage>
</organism>
<keyword evidence="4" id="KW-1185">Reference proteome</keyword>
<name>A0ABQ4SX21_9HYPH</name>
<feature type="transmembrane region" description="Helical" evidence="1">
    <location>
        <begin position="159"/>
        <end position="177"/>
    </location>
</feature>
<dbReference type="InterPro" id="IPR050879">
    <property type="entry name" value="Acyltransferase_3"/>
</dbReference>
<sequence length="383" mass="40547">MSGDRSGYRYEALDGVRALAAQVVIVTHGLAMAYFPVHSPGAAAAEWFGRLSVMVFFSLSGFVIATSLQRLVASEGTRFGLPYAVHRLARIWPPLALAILVTFAVGWLGQNGLSLLTKTGEPYRLDLVAFLRGLTLTFAPGDATFVVDRALWSLRQEVYLYAVAAFATLALVGRPLWRVLGGIAVLALVSVTAGRFFYLQSLCLFAAGAAAAYWGGNQRLRALASAPWLPPLVVAAMLAPVAFVGDPGFIDAMSEGRGFLAYQAALGLPLALLLLRLATGEGLGSRAFAGAAPAAGFSYTLYVIHVPVMTLVFSLRAHLSLMPGVAGDTATLLVALAVAEVFSWAAALLVERPRLFRRALFRALSASGLSPREKAPLQPAANA</sequence>
<reference evidence="3" key="1">
    <citation type="journal article" date="2021" name="Front. Microbiol.">
        <title>Comprehensive Comparative Genomics and Phenotyping of Methylobacterium Species.</title>
        <authorList>
            <person name="Alessa O."/>
            <person name="Ogura Y."/>
            <person name="Fujitani Y."/>
            <person name="Takami H."/>
            <person name="Hayashi T."/>
            <person name="Sahin N."/>
            <person name="Tani A."/>
        </authorList>
    </citation>
    <scope>NUCLEOTIDE SEQUENCE</scope>
    <source>
        <strain evidence="3">LMG 23639</strain>
    </source>
</reference>
<dbReference type="RefSeq" id="WP_238276933.1">
    <property type="nucleotide sequence ID" value="NZ_BPQR01000049.1"/>
</dbReference>
<dbReference type="PANTHER" id="PTHR23028">
    <property type="entry name" value="ACETYLTRANSFERASE"/>
    <property type="match status" value="1"/>
</dbReference>
<comment type="caution">
    <text evidence="3">The sequence shown here is derived from an EMBL/GenBank/DDBJ whole genome shotgun (WGS) entry which is preliminary data.</text>
</comment>
<gene>
    <name evidence="3" type="ORF">AOPFMNJM_2976</name>
</gene>
<keyword evidence="1" id="KW-0472">Membrane</keyword>
<dbReference type="EMBL" id="BPQR01000049">
    <property type="protein sequence ID" value="GJE07647.1"/>
    <property type="molecule type" value="Genomic_DNA"/>
</dbReference>
<feature type="domain" description="Acyltransferase 3" evidence="2">
    <location>
        <begin position="11"/>
        <end position="339"/>
    </location>
</feature>
<feature type="transmembrane region" description="Helical" evidence="1">
    <location>
        <begin position="197"/>
        <end position="216"/>
    </location>
</feature>
<reference evidence="3" key="2">
    <citation type="submission" date="2021-08" db="EMBL/GenBank/DDBJ databases">
        <authorList>
            <person name="Tani A."/>
            <person name="Ola A."/>
            <person name="Ogura Y."/>
            <person name="Katsura K."/>
            <person name="Hayashi T."/>
        </authorList>
    </citation>
    <scope>NUCLEOTIDE SEQUENCE</scope>
    <source>
        <strain evidence="3">LMG 23639</strain>
    </source>
</reference>
<evidence type="ECO:0000313" key="3">
    <source>
        <dbReference type="EMBL" id="GJE07647.1"/>
    </source>
</evidence>
<accession>A0ABQ4SX21</accession>
<proteinExistence type="predicted"/>
<evidence type="ECO:0000256" key="1">
    <source>
        <dbReference type="SAM" id="Phobius"/>
    </source>
</evidence>
<dbReference type="InterPro" id="IPR002656">
    <property type="entry name" value="Acyl_transf_3_dom"/>
</dbReference>
<feature type="transmembrane region" description="Helical" evidence="1">
    <location>
        <begin position="47"/>
        <end position="68"/>
    </location>
</feature>
<keyword evidence="1" id="KW-0812">Transmembrane</keyword>
<dbReference type="Pfam" id="PF01757">
    <property type="entry name" value="Acyl_transf_3"/>
    <property type="match status" value="1"/>
</dbReference>